<dbReference type="EMBL" id="JAPQKH010000001">
    <property type="protein sequence ID" value="KAJ5115653.1"/>
    <property type="molecule type" value="Genomic_DNA"/>
</dbReference>
<reference evidence="1" key="1">
    <citation type="submission" date="2022-11" db="EMBL/GenBank/DDBJ databases">
        <authorList>
            <person name="Petersen C."/>
        </authorList>
    </citation>
    <scope>NUCLEOTIDE SEQUENCE</scope>
    <source>
        <strain evidence="1">IBT 30069</strain>
    </source>
</reference>
<accession>A0A9W9KRH3</accession>
<keyword evidence="2" id="KW-1185">Reference proteome</keyword>
<dbReference type="Proteomes" id="UP001149165">
    <property type="component" value="Unassembled WGS sequence"/>
</dbReference>
<name>A0A9W9KRH3_9EURO</name>
<evidence type="ECO:0000313" key="1">
    <source>
        <dbReference type="EMBL" id="KAJ5115653.1"/>
    </source>
</evidence>
<gene>
    <name evidence="1" type="ORF">N7456_000001</name>
</gene>
<reference evidence="1" key="2">
    <citation type="journal article" date="2023" name="IMA Fungus">
        <title>Comparative genomic study of the Penicillium genus elucidates a diverse pangenome and 15 lateral gene transfer events.</title>
        <authorList>
            <person name="Petersen C."/>
            <person name="Sorensen T."/>
            <person name="Nielsen M.R."/>
            <person name="Sondergaard T.E."/>
            <person name="Sorensen J.L."/>
            <person name="Fitzpatrick D.A."/>
            <person name="Frisvad J.C."/>
            <person name="Nielsen K.L."/>
        </authorList>
    </citation>
    <scope>NUCLEOTIDE SEQUENCE</scope>
    <source>
        <strain evidence="1">IBT 30069</strain>
    </source>
</reference>
<sequence>MSQDSQYSFTLKVFLVRTISPNIQKSTGIGIIAAAINPKREFPQLRPKASYIASPANGSKLPMSDCNTVFAAIAETV</sequence>
<dbReference type="AlphaFoldDB" id="A0A9W9KRH3"/>
<comment type="caution">
    <text evidence="1">The sequence shown here is derived from an EMBL/GenBank/DDBJ whole genome shotgun (WGS) entry which is preliminary data.</text>
</comment>
<evidence type="ECO:0000313" key="2">
    <source>
        <dbReference type="Proteomes" id="UP001149165"/>
    </source>
</evidence>
<protein>
    <submittedName>
        <fullName evidence="1">Uncharacterized protein</fullName>
    </submittedName>
</protein>
<proteinExistence type="predicted"/>
<organism evidence="1 2">
    <name type="scientific">Penicillium angulare</name>
    <dbReference type="NCBI Taxonomy" id="116970"/>
    <lineage>
        <taxon>Eukaryota</taxon>
        <taxon>Fungi</taxon>
        <taxon>Dikarya</taxon>
        <taxon>Ascomycota</taxon>
        <taxon>Pezizomycotina</taxon>
        <taxon>Eurotiomycetes</taxon>
        <taxon>Eurotiomycetidae</taxon>
        <taxon>Eurotiales</taxon>
        <taxon>Aspergillaceae</taxon>
        <taxon>Penicillium</taxon>
    </lineage>
</organism>